<reference evidence="5" key="1">
    <citation type="submission" date="2009-10" db="EMBL/GenBank/DDBJ databases">
        <title>The genome sequence of Streptomyces sviceus strain ATCC 29083.</title>
        <authorList>
            <consortium name="The Broad Institute Genome Sequencing Platform"/>
            <consortium name="Broad Institute Microbial Sequencing Center"/>
            <person name="Fischbach M."/>
            <person name="Godfrey P."/>
            <person name="Ward D."/>
            <person name="Young S."/>
            <person name="Zeng Q."/>
            <person name="Koehrsen M."/>
            <person name="Alvarado L."/>
            <person name="Berlin A.M."/>
            <person name="Bochicchio J."/>
            <person name="Borenstein D."/>
            <person name="Chapman S.B."/>
            <person name="Chen Z."/>
            <person name="Engels R."/>
            <person name="Freedman E."/>
            <person name="Gellesch M."/>
            <person name="Goldberg J."/>
            <person name="Griggs A."/>
            <person name="Gujja S."/>
            <person name="Heilman E.R."/>
            <person name="Heiman D.I."/>
            <person name="Hepburn T.A."/>
            <person name="Howarth C."/>
            <person name="Jen D."/>
            <person name="Larson L."/>
            <person name="Lewis B."/>
            <person name="Mehta T."/>
            <person name="Park D."/>
            <person name="Pearson M."/>
            <person name="Richards J."/>
            <person name="Roberts A."/>
            <person name="Saif S."/>
            <person name="Shea T.D."/>
            <person name="Shenoy N."/>
            <person name="Sisk P."/>
            <person name="Stolte C."/>
            <person name="Sykes S.N."/>
            <person name="Thomson T."/>
            <person name="Walk T."/>
            <person name="White J."/>
            <person name="Yandava C."/>
            <person name="Straight P."/>
            <person name="Clardy J."/>
            <person name="Hung D."/>
            <person name="Kolter R."/>
            <person name="Mekalanos J."/>
            <person name="Walker S."/>
            <person name="Walsh C.T."/>
            <person name="Wieland-Brown L.C."/>
            <person name="Haas B."/>
            <person name="Nusbaum C."/>
            <person name="Birren B."/>
        </authorList>
    </citation>
    <scope>NUCLEOTIDE SEQUENCE [LARGE SCALE GENOMIC DNA]</scope>
    <source>
        <strain evidence="5">ATCC 29083</strain>
    </source>
</reference>
<dbReference type="GO" id="GO:0043041">
    <property type="term" value="P:amino acid activation for nonribosomal peptide biosynthetic process"/>
    <property type="evidence" value="ECO:0007669"/>
    <property type="project" value="TreeGrafter"/>
</dbReference>
<dbReference type="PANTHER" id="PTHR45527:SF1">
    <property type="entry name" value="FATTY ACID SYNTHASE"/>
    <property type="match status" value="1"/>
</dbReference>
<dbReference type="PANTHER" id="PTHR45527">
    <property type="entry name" value="NONRIBOSOMAL PEPTIDE SYNTHETASE"/>
    <property type="match status" value="1"/>
</dbReference>
<keyword evidence="1" id="KW-0596">Phosphopantetheine</keyword>
<dbReference type="InterPro" id="IPR009081">
    <property type="entry name" value="PP-bd_ACP"/>
</dbReference>
<feature type="compositionally biased region" description="Basic and acidic residues" evidence="3">
    <location>
        <begin position="33"/>
        <end position="52"/>
    </location>
</feature>
<dbReference type="AlphaFoldDB" id="B5HT99"/>
<evidence type="ECO:0000313" key="5">
    <source>
        <dbReference type="EMBL" id="EDY56054.1"/>
    </source>
</evidence>
<keyword evidence="6" id="KW-1185">Reference proteome</keyword>
<dbReference type="EMBL" id="CM000951">
    <property type="protein sequence ID" value="EDY56054.1"/>
    <property type="molecule type" value="Genomic_DNA"/>
</dbReference>
<dbReference type="PROSITE" id="PS50075">
    <property type="entry name" value="CARRIER"/>
    <property type="match status" value="1"/>
</dbReference>
<dbReference type="HOGENOM" id="CLU_1947698_0_0_11"/>
<dbReference type="InterPro" id="IPR036736">
    <property type="entry name" value="ACP-like_sf"/>
</dbReference>
<organism evidence="5 6">
    <name type="scientific">Streptomyces sviceus (strain ATCC 29083 / DSM 924 / JCM 4929 / NBRC 13980 / NCIMB 11184 / NRRL 5439 / UC 5370)</name>
    <dbReference type="NCBI Taxonomy" id="463191"/>
    <lineage>
        <taxon>Bacteria</taxon>
        <taxon>Bacillati</taxon>
        <taxon>Actinomycetota</taxon>
        <taxon>Actinomycetes</taxon>
        <taxon>Kitasatosporales</taxon>
        <taxon>Streptomycetaceae</taxon>
        <taxon>Streptomyces</taxon>
    </lineage>
</organism>
<dbReference type="Gene3D" id="1.10.1200.10">
    <property type="entry name" value="ACP-like"/>
    <property type="match status" value="1"/>
</dbReference>
<gene>
    <name evidence="5" type="ORF">SSEG_09057</name>
</gene>
<keyword evidence="2" id="KW-0597">Phosphoprotein</keyword>
<evidence type="ECO:0000259" key="4">
    <source>
        <dbReference type="PROSITE" id="PS50075"/>
    </source>
</evidence>
<feature type="region of interest" description="Disordered" evidence="3">
    <location>
        <begin position="1"/>
        <end position="55"/>
    </location>
</feature>
<evidence type="ECO:0000256" key="3">
    <source>
        <dbReference type="SAM" id="MobiDB-lite"/>
    </source>
</evidence>
<dbReference type="eggNOG" id="COG1020">
    <property type="taxonomic scope" value="Bacteria"/>
</dbReference>
<dbReference type="GO" id="GO:0031177">
    <property type="term" value="F:phosphopantetheine binding"/>
    <property type="evidence" value="ECO:0007669"/>
    <property type="project" value="InterPro"/>
</dbReference>
<dbReference type="SMART" id="SM00823">
    <property type="entry name" value="PKS_PP"/>
    <property type="match status" value="1"/>
</dbReference>
<dbReference type="GO" id="GO:0017000">
    <property type="term" value="P:antibiotic biosynthetic process"/>
    <property type="evidence" value="ECO:0007669"/>
    <property type="project" value="UniProtKB-ARBA"/>
</dbReference>
<dbReference type="PROSITE" id="PS00012">
    <property type="entry name" value="PHOSPHOPANTETHEINE"/>
    <property type="match status" value="1"/>
</dbReference>
<feature type="domain" description="Carrier" evidence="4">
    <location>
        <begin position="48"/>
        <end position="123"/>
    </location>
</feature>
<dbReference type="Proteomes" id="UP000002785">
    <property type="component" value="Chromosome"/>
</dbReference>
<dbReference type="InterPro" id="IPR006162">
    <property type="entry name" value="Ppantetheine_attach_site"/>
</dbReference>
<sequence length="129" mass="14682">MARRGRPRRAERAAHRHRDPARGTLPVPRRRRPDTAGRRLVDTDRENKDPHMTPHQIADIFGEIIETDEIALDDNFFDVGGNSMLALELVARLTERSGHGLRLIDIVHEPTPERLARALADRTEARTAE</sequence>
<dbReference type="Pfam" id="PF00550">
    <property type="entry name" value="PP-binding"/>
    <property type="match status" value="1"/>
</dbReference>
<evidence type="ECO:0000313" key="6">
    <source>
        <dbReference type="Proteomes" id="UP000002785"/>
    </source>
</evidence>
<evidence type="ECO:0000256" key="2">
    <source>
        <dbReference type="ARBA" id="ARBA00022553"/>
    </source>
</evidence>
<dbReference type="InterPro" id="IPR020806">
    <property type="entry name" value="PKS_PP-bd"/>
</dbReference>
<dbReference type="SUPFAM" id="SSF47336">
    <property type="entry name" value="ACP-like"/>
    <property type="match status" value="1"/>
</dbReference>
<protein>
    <submittedName>
        <fullName evidence="5">Beta-ketoacyl synthase</fullName>
    </submittedName>
</protein>
<proteinExistence type="predicted"/>
<accession>B5HT99</accession>
<dbReference type="GO" id="GO:0044550">
    <property type="term" value="P:secondary metabolite biosynthetic process"/>
    <property type="evidence" value="ECO:0007669"/>
    <property type="project" value="TreeGrafter"/>
</dbReference>
<evidence type="ECO:0000256" key="1">
    <source>
        <dbReference type="ARBA" id="ARBA00022450"/>
    </source>
</evidence>
<dbReference type="GO" id="GO:0005737">
    <property type="term" value="C:cytoplasm"/>
    <property type="evidence" value="ECO:0007669"/>
    <property type="project" value="TreeGrafter"/>
</dbReference>
<name>B5HT99_STRX2</name>